<reference evidence="3 4" key="1">
    <citation type="journal article" date="2014" name="Science">
        <title>Plant genetics. Early allopolyploid evolution in the post-Neolithic Brassica napus oilseed genome.</title>
        <authorList>
            <person name="Chalhoub B."/>
            <person name="Denoeud F."/>
            <person name="Liu S."/>
            <person name="Parkin I.A."/>
            <person name="Tang H."/>
            <person name="Wang X."/>
            <person name="Chiquet J."/>
            <person name="Belcram H."/>
            <person name="Tong C."/>
            <person name="Samans B."/>
            <person name="Correa M."/>
            <person name="Da Silva C."/>
            <person name="Just J."/>
            <person name="Falentin C."/>
            <person name="Koh C.S."/>
            <person name="Le Clainche I."/>
            <person name="Bernard M."/>
            <person name="Bento P."/>
            <person name="Noel B."/>
            <person name="Labadie K."/>
            <person name="Alberti A."/>
            <person name="Charles M."/>
            <person name="Arnaud D."/>
            <person name="Guo H."/>
            <person name="Daviaud C."/>
            <person name="Alamery S."/>
            <person name="Jabbari K."/>
            <person name="Zhao M."/>
            <person name="Edger P.P."/>
            <person name="Chelaifa H."/>
            <person name="Tack D."/>
            <person name="Lassalle G."/>
            <person name="Mestiri I."/>
            <person name="Schnel N."/>
            <person name="Le Paslier M.C."/>
            <person name="Fan G."/>
            <person name="Renault V."/>
            <person name="Bayer P.E."/>
            <person name="Golicz A.A."/>
            <person name="Manoli S."/>
            <person name="Lee T.H."/>
            <person name="Thi V.H."/>
            <person name="Chalabi S."/>
            <person name="Hu Q."/>
            <person name="Fan C."/>
            <person name="Tollenaere R."/>
            <person name="Lu Y."/>
            <person name="Battail C."/>
            <person name="Shen J."/>
            <person name="Sidebottom C.H."/>
            <person name="Wang X."/>
            <person name="Canaguier A."/>
            <person name="Chauveau A."/>
            <person name="Berard A."/>
            <person name="Deniot G."/>
            <person name="Guan M."/>
            <person name="Liu Z."/>
            <person name="Sun F."/>
            <person name="Lim Y.P."/>
            <person name="Lyons E."/>
            <person name="Town C.D."/>
            <person name="Bancroft I."/>
            <person name="Wang X."/>
            <person name="Meng J."/>
            <person name="Ma J."/>
            <person name="Pires J.C."/>
            <person name="King G.J."/>
            <person name="Brunel D."/>
            <person name="Delourme R."/>
            <person name="Renard M."/>
            <person name="Aury J.M."/>
            <person name="Adams K.L."/>
            <person name="Batley J."/>
            <person name="Snowdon R.J."/>
            <person name="Tost J."/>
            <person name="Edwards D."/>
            <person name="Zhou Y."/>
            <person name="Hua W."/>
            <person name="Sharpe A.G."/>
            <person name="Paterson A.H."/>
            <person name="Guan C."/>
            <person name="Wincker P."/>
        </authorList>
    </citation>
    <scope>NUCLEOTIDE SEQUENCE [LARGE SCALE GENOMIC DNA]</scope>
    <source>
        <strain evidence="4">cv. Darmor-bzh</strain>
    </source>
</reference>
<keyword evidence="1" id="KW-0472">Membrane</keyword>
<reference evidence="3" key="2">
    <citation type="submission" date="2014-06" db="EMBL/GenBank/DDBJ databases">
        <authorList>
            <person name="Genoscope - CEA"/>
        </authorList>
    </citation>
    <scope>NUCLEOTIDE SEQUENCE</scope>
</reference>
<accession>A0A078FUR7</accession>
<name>A0A078FUR7_BRANA</name>
<dbReference type="Proteomes" id="UP000028999">
    <property type="component" value="Unassembled WGS sequence"/>
</dbReference>
<dbReference type="AlphaFoldDB" id="A0A078FUR7"/>
<gene>
    <name evidence="3" type="primary">BnaA09g05980D</name>
    <name evidence="2" type="ORF">DARMORV10_A09P07610.1</name>
    <name evidence="3" type="ORF">GSBRNA2T00094663001</name>
</gene>
<proteinExistence type="predicted"/>
<evidence type="ECO:0000313" key="2">
    <source>
        <dbReference type="EMBL" id="CAF2036941.1"/>
    </source>
</evidence>
<dbReference type="EMBL" id="HG994363">
    <property type="protein sequence ID" value="CAF2036941.1"/>
    <property type="molecule type" value="Genomic_DNA"/>
</dbReference>
<evidence type="ECO:0000256" key="1">
    <source>
        <dbReference type="SAM" id="Phobius"/>
    </source>
</evidence>
<dbReference type="EMBL" id="LK032067">
    <property type="protein sequence ID" value="CDY16784.1"/>
    <property type="molecule type" value="Genomic_DNA"/>
</dbReference>
<dbReference type="PaxDb" id="3708-A0A078FUR7"/>
<keyword evidence="4" id="KW-1185">Reference proteome</keyword>
<feature type="transmembrane region" description="Helical" evidence="1">
    <location>
        <begin position="23"/>
        <end position="47"/>
    </location>
</feature>
<keyword evidence="1" id="KW-0812">Transmembrane</keyword>
<dbReference type="Proteomes" id="UP001295469">
    <property type="component" value="Chromosome A09"/>
</dbReference>
<evidence type="ECO:0000313" key="4">
    <source>
        <dbReference type="Proteomes" id="UP000028999"/>
    </source>
</evidence>
<sequence>MEGFTNIVEPLISNFEQKAKNTAYLTFISLFFSVIALQSIHGNLGFLENPYSSLVFRRTVRLYSRFSHPPLRSHTLNNKIKVFFLYEFRRTLRNRSVFPSILSKSHVFHTRFGDREFLFFFLSSSVDSKMNIIHGEEGKEAFYTTYMKSVIALMQGS</sequence>
<evidence type="ECO:0000313" key="3">
    <source>
        <dbReference type="EMBL" id="CDY16784.1"/>
    </source>
</evidence>
<keyword evidence="1" id="KW-1133">Transmembrane helix</keyword>
<protein>
    <submittedName>
        <fullName evidence="2">(rape) hypothetical protein</fullName>
    </submittedName>
    <submittedName>
        <fullName evidence="3">BnaA09g05980D protein</fullName>
    </submittedName>
</protein>
<organism evidence="3 4">
    <name type="scientific">Brassica napus</name>
    <name type="common">Rape</name>
    <dbReference type="NCBI Taxonomy" id="3708"/>
    <lineage>
        <taxon>Eukaryota</taxon>
        <taxon>Viridiplantae</taxon>
        <taxon>Streptophyta</taxon>
        <taxon>Embryophyta</taxon>
        <taxon>Tracheophyta</taxon>
        <taxon>Spermatophyta</taxon>
        <taxon>Magnoliopsida</taxon>
        <taxon>eudicotyledons</taxon>
        <taxon>Gunneridae</taxon>
        <taxon>Pentapetalae</taxon>
        <taxon>rosids</taxon>
        <taxon>malvids</taxon>
        <taxon>Brassicales</taxon>
        <taxon>Brassicaceae</taxon>
        <taxon>Brassiceae</taxon>
        <taxon>Brassica</taxon>
    </lineage>
</organism>
<reference evidence="2" key="3">
    <citation type="submission" date="2021-01" db="EMBL/GenBank/DDBJ databases">
        <authorList>
            <consortium name="Genoscope - CEA"/>
            <person name="William W."/>
        </authorList>
    </citation>
    <scope>NUCLEOTIDE SEQUENCE</scope>
</reference>
<dbReference type="Gramene" id="CDY16784">
    <property type="protein sequence ID" value="CDY16784"/>
    <property type="gene ID" value="GSBRNA2T00094663001"/>
</dbReference>